<dbReference type="InterPro" id="IPR049492">
    <property type="entry name" value="BD-FAE-like_dom"/>
</dbReference>
<organism evidence="3 4">
    <name type="scientific">Ferrovibrio xuzhouensis</name>
    <dbReference type="NCBI Taxonomy" id="1576914"/>
    <lineage>
        <taxon>Bacteria</taxon>
        <taxon>Pseudomonadati</taxon>
        <taxon>Pseudomonadota</taxon>
        <taxon>Alphaproteobacteria</taxon>
        <taxon>Rhodospirillales</taxon>
        <taxon>Rhodospirillaceae</taxon>
        <taxon>Ferrovibrio</taxon>
    </lineage>
</organism>
<dbReference type="EMBL" id="JBHRYJ010000001">
    <property type="protein sequence ID" value="MFC3674115.1"/>
    <property type="molecule type" value="Genomic_DNA"/>
</dbReference>
<dbReference type="SUPFAM" id="SSF53474">
    <property type="entry name" value="alpha/beta-Hydrolases"/>
    <property type="match status" value="1"/>
</dbReference>
<dbReference type="InterPro" id="IPR029058">
    <property type="entry name" value="AB_hydrolase_fold"/>
</dbReference>
<dbReference type="Gene3D" id="3.40.50.1820">
    <property type="entry name" value="alpha/beta hydrolase"/>
    <property type="match status" value="1"/>
</dbReference>
<feature type="domain" description="BD-FAE-like" evidence="2">
    <location>
        <begin position="63"/>
        <end position="165"/>
    </location>
</feature>
<keyword evidence="4" id="KW-1185">Reference proteome</keyword>
<dbReference type="PANTHER" id="PTHR48081">
    <property type="entry name" value="AB HYDROLASE SUPERFAMILY PROTEIN C4A8.06C"/>
    <property type="match status" value="1"/>
</dbReference>
<comment type="caution">
    <text evidence="3">The sequence shown here is derived from an EMBL/GenBank/DDBJ whole genome shotgun (WGS) entry which is preliminary data.</text>
</comment>
<sequence>MSGRYDWRRLTPEQIEAQFNPRAAVTDYDRFFAGWTERAEAARARLPGEYDLRYGTGPLQTYDLHRPAQPKADAPLVLLIHGGYWRGLDKASFSFVAGPVVDAGGVAVNLNYDLCPAVTLDVIVRQMQEALVHCAGKAAGWGCDPAKLHVIGHSAGAHLAAMLAAAPWPGDLGPKPAIASLGLISGVYELEPVLHVSVNAEIRLDDAMARRNSVARFAPKLSGPVLVAVGDAEPEGWQAQSVEFHQACRDAGTPAQLMRIAGANHFDILFPLADAASPLTTHLLRQCGLK</sequence>
<evidence type="ECO:0000259" key="2">
    <source>
        <dbReference type="Pfam" id="PF20434"/>
    </source>
</evidence>
<dbReference type="Pfam" id="PF20434">
    <property type="entry name" value="BD-FAE"/>
    <property type="match status" value="1"/>
</dbReference>
<name>A0ABV7V9N6_9PROT</name>
<evidence type="ECO:0000256" key="1">
    <source>
        <dbReference type="ARBA" id="ARBA00022801"/>
    </source>
</evidence>
<dbReference type="GO" id="GO:0016787">
    <property type="term" value="F:hydrolase activity"/>
    <property type="evidence" value="ECO:0007669"/>
    <property type="project" value="UniProtKB-KW"/>
</dbReference>
<dbReference type="Proteomes" id="UP001595711">
    <property type="component" value="Unassembled WGS sequence"/>
</dbReference>
<dbReference type="PANTHER" id="PTHR48081:SF33">
    <property type="entry name" value="KYNURENINE FORMAMIDASE"/>
    <property type="match status" value="1"/>
</dbReference>
<dbReference type="InterPro" id="IPR050300">
    <property type="entry name" value="GDXG_lipolytic_enzyme"/>
</dbReference>
<dbReference type="RefSeq" id="WP_379720475.1">
    <property type="nucleotide sequence ID" value="NZ_JBHRYJ010000001.1"/>
</dbReference>
<keyword evidence="1 3" id="KW-0378">Hydrolase</keyword>
<evidence type="ECO:0000313" key="3">
    <source>
        <dbReference type="EMBL" id="MFC3674115.1"/>
    </source>
</evidence>
<proteinExistence type="predicted"/>
<gene>
    <name evidence="3" type="ORF">ACFOOQ_01085</name>
</gene>
<reference evidence="4" key="1">
    <citation type="journal article" date="2019" name="Int. J. Syst. Evol. Microbiol.">
        <title>The Global Catalogue of Microorganisms (GCM) 10K type strain sequencing project: providing services to taxonomists for standard genome sequencing and annotation.</title>
        <authorList>
            <consortium name="The Broad Institute Genomics Platform"/>
            <consortium name="The Broad Institute Genome Sequencing Center for Infectious Disease"/>
            <person name="Wu L."/>
            <person name="Ma J."/>
        </authorList>
    </citation>
    <scope>NUCLEOTIDE SEQUENCE [LARGE SCALE GENOMIC DNA]</scope>
    <source>
        <strain evidence="4">KCTC 42182</strain>
    </source>
</reference>
<accession>A0ABV7V9N6</accession>
<evidence type="ECO:0000313" key="4">
    <source>
        <dbReference type="Proteomes" id="UP001595711"/>
    </source>
</evidence>
<protein>
    <submittedName>
        <fullName evidence="3">Alpha/beta hydrolase</fullName>
    </submittedName>
</protein>